<sequence length="104" mass="11375">MKIEVEDEVKHRFRKSPLYILIPKPKPNSATKQNDAVASVSATSRTCKQDKEDIKAPNAKGLKAASVKANTSSQTAHVIATANRFQALCDEMAETSQTLVEFSI</sequence>
<organism evidence="1 2">
    <name type="scientific">Brassica cretica</name>
    <name type="common">Mustard</name>
    <dbReference type="NCBI Taxonomy" id="69181"/>
    <lineage>
        <taxon>Eukaryota</taxon>
        <taxon>Viridiplantae</taxon>
        <taxon>Streptophyta</taxon>
        <taxon>Embryophyta</taxon>
        <taxon>Tracheophyta</taxon>
        <taxon>Spermatophyta</taxon>
        <taxon>Magnoliopsida</taxon>
        <taxon>eudicotyledons</taxon>
        <taxon>Gunneridae</taxon>
        <taxon>Pentapetalae</taxon>
        <taxon>rosids</taxon>
        <taxon>malvids</taxon>
        <taxon>Brassicales</taxon>
        <taxon>Brassicaceae</taxon>
        <taxon>Brassiceae</taxon>
        <taxon>Brassica</taxon>
    </lineage>
</organism>
<dbReference type="Proteomes" id="UP000712600">
    <property type="component" value="Unassembled WGS sequence"/>
</dbReference>
<protein>
    <submittedName>
        <fullName evidence="1">Uncharacterized protein</fullName>
    </submittedName>
</protein>
<reference evidence="1" key="1">
    <citation type="submission" date="2019-12" db="EMBL/GenBank/DDBJ databases">
        <title>Genome sequencing and annotation of Brassica cretica.</title>
        <authorList>
            <person name="Studholme D.J."/>
            <person name="Sarris P."/>
        </authorList>
    </citation>
    <scope>NUCLEOTIDE SEQUENCE</scope>
    <source>
        <strain evidence="1">PFS-109/04</strain>
        <tissue evidence="1">Leaf</tissue>
    </source>
</reference>
<accession>A0A8S9SM31</accession>
<comment type="caution">
    <text evidence="1">The sequence shown here is derived from an EMBL/GenBank/DDBJ whole genome shotgun (WGS) entry which is preliminary data.</text>
</comment>
<gene>
    <name evidence="1" type="ORF">F2Q69_00037960</name>
</gene>
<evidence type="ECO:0000313" key="1">
    <source>
        <dbReference type="EMBL" id="KAF3601083.1"/>
    </source>
</evidence>
<proteinExistence type="predicted"/>
<dbReference type="AlphaFoldDB" id="A0A8S9SM31"/>
<name>A0A8S9SM31_BRACR</name>
<evidence type="ECO:0000313" key="2">
    <source>
        <dbReference type="Proteomes" id="UP000712600"/>
    </source>
</evidence>
<dbReference type="EMBL" id="QGKX02000004">
    <property type="protein sequence ID" value="KAF3601083.1"/>
    <property type="molecule type" value="Genomic_DNA"/>
</dbReference>